<keyword evidence="2" id="KW-1185">Reference proteome</keyword>
<reference evidence="2" key="1">
    <citation type="journal article" date="2022" name="Mol. Ecol. Resour.">
        <title>The genomes of chicory, endive, great burdock and yacon provide insights into Asteraceae palaeo-polyploidization history and plant inulin production.</title>
        <authorList>
            <person name="Fan W."/>
            <person name="Wang S."/>
            <person name="Wang H."/>
            <person name="Wang A."/>
            <person name="Jiang F."/>
            <person name="Liu H."/>
            <person name="Zhao H."/>
            <person name="Xu D."/>
            <person name="Zhang Y."/>
        </authorList>
    </citation>
    <scope>NUCLEOTIDE SEQUENCE [LARGE SCALE GENOMIC DNA]</scope>
    <source>
        <strain evidence="2">cv. Punajuju</strain>
    </source>
</reference>
<comment type="caution">
    <text evidence="1">The sequence shown here is derived from an EMBL/GenBank/DDBJ whole genome shotgun (WGS) entry which is preliminary data.</text>
</comment>
<name>A0ACB9FA95_CICIN</name>
<gene>
    <name evidence="1" type="ORF">L2E82_18494</name>
</gene>
<protein>
    <submittedName>
        <fullName evidence="1">Uncharacterized protein</fullName>
    </submittedName>
</protein>
<sequence length="144" mass="16158">MRSHSTASSSGIQIASSIKKIEHNCKALTSLSLNYLTYGLLRFLTGFSTGGVGLYAFVLATELVGPSKRVAVILICNPRIGVQWREDTEKKIHQYNQFPDERLIWDILIELAIRIPDELAVECDRICGVRSLHLLVDIADERMN</sequence>
<evidence type="ECO:0000313" key="1">
    <source>
        <dbReference type="EMBL" id="KAI3768062.1"/>
    </source>
</evidence>
<evidence type="ECO:0000313" key="2">
    <source>
        <dbReference type="Proteomes" id="UP001055811"/>
    </source>
</evidence>
<dbReference type="Proteomes" id="UP001055811">
    <property type="component" value="Linkage Group LG03"/>
</dbReference>
<organism evidence="1 2">
    <name type="scientific">Cichorium intybus</name>
    <name type="common">Chicory</name>
    <dbReference type="NCBI Taxonomy" id="13427"/>
    <lineage>
        <taxon>Eukaryota</taxon>
        <taxon>Viridiplantae</taxon>
        <taxon>Streptophyta</taxon>
        <taxon>Embryophyta</taxon>
        <taxon>Tracheophyta</taxon>
        <taxon>Spermatophyta</taxon>
        <taxon>Magnoliopsida</taxon>
        <taxon>eudicotyledons</taxon>
        <taxon>Gunneridae</taxon>
        <taxon>Pentapetalae</taxon>
        <taxon>asterids</taxon>
        <taxon>campanulids</taxon>
        <taxon>Asterales</taxon>
        <taxon>Asteraceae</taxon>
        <taxon>Cichorioideae</taxon>
        <taxon>Cichorieae</taxon>
        <taxon>Cichoriinae</taxon>
        <taxon>Cichorium</taxon>
    </lineage>
</organism>
<dbReference type="EMBL" id="CM042011">
    <property type="protein sequence ID" value="KAI3768062.1"/>
    <property type="molecule type" value="Genomic_DNA"/>
</dbReference>
<proteinExistence type="predicted"/>
<accession>A0ACB9FA95</accession>
<reference evidence="1 2" key="2">
    <citation type="journal article" date="2022" name="Mol. Ecol. Resour.">
        <title>The genomes of chicory, endive, great burdock and yacon provide insights into Asteraceae paleo-polyploidization history and plant inulin production.</title>
        <authorList>
            <person name="Fan W."/>
            <person name="Wang S."/>
            <person name="Wang H."/>
            <person name="Wang A."/>
            <person name="Jiang F."/>
            <person name="Liu H."/>
            <person name="Zhao H."/>
            <person name="Xu D."/>
            <person name="Zhang Y."/>
        </authorList>
    </citation>
    <scope>NUCLEOTIDE SEQUENCE [LARGE SCALE GENOMIC DNA]</scope>
    <source>
        <strain evidence="2">cv. Punajuju</strain>
        <tissue evidence="1">Leaves</tissue>
    </source>
</reference>